<comment type="subcellular location">
    <subcellularLocation>
        <location evidence="3">Endoplasmic reticulum membrane</location>
        <topology evidence="3">Peripheral membrane protein</topology>
    </subcellularLocation>
    <subcellularLocation>
        <location evidence="2">Microsome membrane</location>
        <topology evidence="2">Peripheral membrane protein</topology>
    </subcellularLocation>
</comment>
<evidence type="ECO:0000256" key="13">
    <source>
        <dbReference type="PIRSR" id="PIRSR602401-1"/>
    </source>
</evidence>
<evidence type="ECO:0000256" key="9">
    <source>
        <dbReference type="ARBA" id="ARBA00023002"/>
    </source>
</evidence>
<evidence type="ECO:0000256" key="5">
    <source>
        <dbReference type="ARBA" id="ARBA00022617"/>
    </source>
</evidence>
<evidence type="ECO:0000256" key="14">
    <source>
        <dbReference type="RuleBase" id="RU000461"/>
    </source>
</evidence>
<evidence type="ECO:0000256" key="11">
    <source>
        <dbReference type="ARBA" id="ARBA00023033"/>
    </source>
</evidence>
<dbReference type="GO" id="GO:0020037">
    <property type="term" value="F:heme binding"/>
    <property type="evidence" value="ECO:0007669"/>
    <property type="project" value="InterPro"/>
</dbReference>
<evidence type="ECO:0000313" key="17">
    <source>
        <dbReference type="Proteomes" id="UP001168821"/>
    </source>
</evidence>
<keyword evidence="17" id="KW-1185">Reference proteome</keyword>
<dbReference type="Proteomes" id="UP001168821">
    <property type="component" value="Unassembled WGS sequence"/>
</dbReference>
<dbReference type="InterPro" id="IPR036396">
    <property type="entry name" value="Cyt_P450_sf"/>
</dbReference>
<dbReference type="PRINTS" id="PR00385">
    <property type="entry name" value="P450"/>
</dbReference>
<comment type="cofactor">
    <cofactor evidence="1 13">
        <name>heme</name>
        <dbReference type="ChEBI" id="CHEBI:30413"/>
    </cofactor>
</comment>
<accession>A0AA38HQ23</accession>
<keyword evidence="15" id="KW-0812">Transmembrane</keyword>
<dbReference type="InterPro" id="IPR050476">
    <property type="entry name" value="Insect_CytP450_Detox"/>
</dbReference>
<dbReference type="AlphaFoldDB" id="A0AA38HQ23"/>
<dbReference type="InterPro" id="IPR017972">
    <property type="entry name" value="Cyt_P450_CS"/>
</dbReference>
<keyword evidence="9 14" id="KW-0560">Oxidoreductase</keyword>
<dbReference type="PANTHER" id="PTHR24292:SF54">
    <property type="entry name" value="CYP9F3-RELATED"/>
    <property type="match status" value="1"/>
</dbReference>
<evidence type="ECO:0000256" key="12">
    <source>
        <dbReference type="ARBA" id="ARBA00023136"/>
    </source>
</evidence>
<gene>
    <name evidence="16" type="ORF">Zmor_027493</name>
</gene>
<dbReference type="Pfam" id="PF00067">
    <property type="entry name" value="p450"/>
    <property type="match status" value="1"/>
</dbReference>
<dbReference type="GO" id="GO:0016705">
    <property type="term" value="F:oxidoreductase activity, acting on paired donors, with incorporation or reduction of molecular oxygen"/>
    <property type="evidence" value="ECO:0007669"/>
    <property type="project" value="InterPro"/>
</dbReference>
<dbReference type="FunFam" id="1.10.630.10:FF:000042">
    <property type="entry name" value="Cytochrome P450"/>
    <property type="match status" value="1"/>
</dbReference>
<evidence type="ECO:0000256" key="1">
    <source>
        <dbReference type="ARBA" id="ARBA00001971"/>
    </source>
</evidence>
<evidence type="ECO:0008006" key="18">
    <source>
        <dbReference type="Google" id="ProtNLM"/>
    </source>
</evidence>
<dbReference type="PRINTS" id="PR00463">
    <property type="entry name" value="EP450I"/>
</dbReference>
<evidence type="ECO:0000313" key="16">
    <source>
        <dbReference type="EMBL" id="KAJ3640961.1"/>
    </source>
</evidence>
<keyword evidence="6 13" id="KW-0479">Metal-binding</keyword>
<evidence type="ECO:0000256" key="2">
    <source>
        <dbReference type="ARBA" id="ARBA00004174"/>
    </source>
</evidence>
<dbReference type="PROSITE" id="PS00086">
    <property type="entry name" value="CYTOCHROME_P450"/>
    <property type="match status" value="1"/>
</dbReference>
<keyword evidence="8" id="KW-0492">Microsome</keyword>
<keyword evidence="10 13" id="KW-0408">Iron</keyword>
<keyword evidence="15" id="KW-1133">Transmembrane helix</keyword>
<reference evidence="16" key="1">
    <citation type="journal article" date="2023" name="G3 (Bethesda)">
        <title>Whole genome assemblies of Zophobas morio and Tenebrio molitor.</title>
        <authorList>
            <person name="Kaur S."/>
            <person name="Stinson S.A."/>
            <person name="diCenzo G.C."/>
        </authorList>
    </citation>
    <scope>NUCLEOTIDE SEQUENCE</scope>
    <source>
        <strain evidence="16">QUZm001</strain>
    </source>
</reference>
<feature type="binding site" description="axial binding residue" evidence="13">
    <location>
        <position position="478"/>
    </location>
    <ligand>
        <name>heme</name>
        <dbReference type="ChEBI" id="CHEBI:30413"/>
    </ligand>
    <ligandPart>
        <name>Fe</name>
        <dbReference type="ChEBI" id="CHEBI:18248"/>
    </ligandPart>
</feature>
<keyword evidence="7" id="KW-0256">Endoplasmic reticulum</keyword>
<evidence type="ECO:0000256" key="15">
    <source>
        <dbReference type="SAM" id="Phobius"/>
    </source>
</evidence>
<dbReference type="Gene3D" id="1.10.630.10">
    <property type="entry name" value="Cytochrome P450"/>
    <property type="match status" value="1"/>
</dbReference>
<sequence>MFVSCENLSAFFEINTILWLTLLVTAATYFYIDVKNKQSFWKKKGVPYIEPAFLLGSVELNRTKSFAESIQDAYNVYPDERYHGIYQFTSPSLIIKDPDLIKQITVKHFDHFVNHREVTSADADPFWSKNLFASRDERWRDLRSTLSPSFTSSKMKIMFNLIDECAQQFIQHFKEQQQEVVELEMKDTLSRYTNDVIATAAFGLQCNSLKDRENDFYLMGKDANDFSGLRIFKFLLYAISPTLSKWLKIKIIPANVTDYFCQIIENSVHIRKERNIVRPDMIHLLLEAQKGRQNHEETSEINEGFSSVSDSELTKNRRKQEITLDDINSQAFVFFLAGFETVSTFLTFTLYELALNPQIQDRLRKEIQSVEGKMTYDKVLGLKYLDMVVCESLRRWPPAVTTDRQVSKDFIIEPVKPGEKKLLLEKGAVCWLPVFAIHNDAKFYPNPEKFDPERFSEENKNKINPSMYIPFGSGPRNCIGSRFALLEGKLLLSYILKNFEVVKTGKTKIPVVLDKTQINLASEGGMWLGFKKL</sequence>
<evidence type="ECO:0000256" key="7">
    <source>
        <dbReference type="ARBA" id="ARBA00022824"/>
    </source>
</evidence>
<dbReference type="InterPro" id="IPR001128">
    <property type="entry name" value="Cyt_P450"/>
</dbReference>
<dbReference type="EMBL" id="JALNTZ010000009">
    <property type="protein sequence ID" value="KAJ3640961.1"/>
    <property type="molecule type" value="Genomic_DNA"/>
</dbReference>
<comment type="caution">
    <text evidence="16">The sequence shown here is derived from an EMBL/GenBank/DDBJ whole genome shotgun (WGS) entry which is preliminary data.</text>
</comment>
<evidence type="ECO:0000256" key="3">
    <source>
        <dbReference type="ARBA" id="ARBA00004406"/>
    </source>
</evidence>
<evidence type="ECO:0000256" key="4">
    <source>
        <dbReference type="ARBA" id="ARBA00010617"/>
    </source>
</evidence>
<feature type="transmembrane region" description="Helical" evidence="15">
    <location>
        <begin position="16"/>
        <end position="34"/>
    </location>
</feature>
<dbReference type="SUPFAM" id="SSF48264">
    <property type="entry name" value="Cytochrome P450"/>
    <property type="match status" value="1"/>
</dbReference>
<comment type="similarity">
    <text evidence="4 14">Belongs to the cytochrome P450 family.</text>
</comment>
<dbReference type="GO" id="GO:0005789">
    <property type="term" value="C:endoplasmic reticulum membrane"/>
    <property type="evidence" value="ECO:0007669"/>
    <property type="project" value="UniProtKB-SubCell"/>
</dbReference>
<evidence type="ECO:0000256" key="10">
    <source>
        <dbReference type="ARBA" id="ARBA00023004"/>
    </source>
</evidence>
<keyword evidence="11 14" id="KW-0503">Monooxygenase</keyword>
<dbReference type="CDD" id="cd11056">
    <property type="entry name" value="CYP6-like"/>
    <property type="match status" value="1"/>
</dbReference>
<evidence type="ECO:0000256" key="6">
    <source>
        <dbReference type="ARBA" id="ARBA00022723"/>
    </source>
</evidence>
<keyword evidence="5 13" id="KW-0349">Heme</keyword>
<organism evidence="16 17">
    <name type="scientific">Zophobas morio</name>
    <dbReference type="NCBI Taxonomy" id="2755281"/>
    <lineage>
        <taxon>Eukaryota</taxon>
        <taxon>Metazoa</taxon>
        <taxon>Ecdysozoa</taxon>
        <taxon>Arthropoda</taxon>
        <taxon>Hexapoda</taxon>
        <taxon>Insecta</taxon>
        <taxon>Pterygota</taxon>
        <taxon>Neoptera</taxon>
        <taxon>Endopterygota</taxon>
        <taxon>Coleoptera</taxon>
        <taxon>Polyphaga</taxon>
        <taxon>Cucujiformia</taxon>
        <taxon>Tenebrionidae</taxon>
        <taxon>Zophobas</taxon>
    </lineage>
</organism>
<dbReference type="PANTHER" id="PTHR24292">
    <property type="entry name" value="CYTOCHROME P450"/>
    <property type="match status" value="1"/>
</dbReference>
<evidence type="ECO:0000256" key="8">
    <source>
        <dbReference type="ARBA" id="ARBA00022848"/>
    </source>
</evidence>
<proteinExistence type="inferred from homology"/>
<dbReference type="GO" id="GO:0004497">
    <property type="term" value="F:monooxygenase activity"/>
    <property type="evidence" value="ECO:0007669"/>
    <property type="project" value="UniProtKB-KW"/>
</dbReference>
<protein>
    <recommendedName>
        <fullName evidence="18">Cytochrome P450</fullName>
    </recommendedName>
</protein>
<name>A0AA38HQ23_9CUCU</name>
<dbReference type="GO" id="GO:0005506">
    <property type="term" value="F:iron ion binding"/>
    <property type="evidence" value="ECO:0007669"/>
    <property type="project" value="InterPro"/>
</dbReference>
<dbReference type="InterPro" id="IPR002401">
    <property type="entry name" value="Cyt_P450_E_grp-I"/>
</dbReference>
<keyword evidence="12 15" id="KW-0472">Membrane</keyword>